<protein>
    <recommendedName>
        <fullName evidence="6">AMP-dependent synthetase/ligase domain-containing protein</fullName>
    </recommendedName>
</protein>
<feature type="domain" description="AMP-dependent synthetase/ligase" evidence="3">
    <location>
        <begin position="2"/>
        <end position="124"/>
    </location>
</feature>
<gene>
    <name evidence="5" type="ORF">METZ01_LOCUS304821</name>
</gene>
<evidence type="ECO:0000256" key="1">
    <source>
        <dbReference type="ARBA" id="ARBA00006432"/>
    </source>
</evidence>
<evidence type="ECO:0000259" key="3">
    <source>
        <dbReference type="Pfam" id="PF00501"/>
    </source>
</evidence>
<dbReference type="EMBL" id="UINC01095685">
    <property type="protein sequence ID" value="SVC51967.1"/>
    <property type="molecule type" value="Genomic_DNA"/>
</dbReference>
<feature type="domain" description="AMP-binding enzyme C-terminal" evidence="4">
    <location>
        <begin position="174"/>
        <end position="249"/>
    </location>
</feature>
<dbReference type="InterPro" id="IPR000873">
    <property type="entry name" value="AMP-dep_synth/lig_dom"/>
</dbReference>
<dbReference type="GO" id="GO:0006631">
    <property type="term" value="P:fatty acid metabolic process"/>
    <property type="evidence" value="ECO:0007669"/>
    <property type="project" value="TreeGrafter"/>
</dbReference>
<dbReference type="Gene3D" id="3.40.50.12780">
    <property type="entry name" value="N-terminal domain of ligase-like"/>
    <property type="match status" value="1"/>
</dbReference>
<dbReference type="Pfam" id="PF00501">
    <property type="entry name" value="AMP-binding"/>
    <property type="match status" value="1"/>
</dbReference>
<dbReference type="SUPFAM" id="SSF56801">
    <property type="entry name" value="Acetyl-CoA synthetase-like"/>
    <property type="match status" value="1"/>
</dbReference>
<dbReference type="FunFam" id="3.30.300.30:FF:000008">
    <property type="entry name" value="2,3-dihydroxybenzoate-AMP ligase"/>
    <property type="match status" value="1"/>
</dbReference>
<dbReference type="AlphaFoldDB" id="A0A382MW03"/>
<comment type="similarity">
    <text evidence="1">Belongs to the ATP-dependent AMP-binding enzyme family.</text>
</comment>
<dbReference type="Gene3D" id="3.30.300.30">
    <property type="match status" value="1"/>
</dbReference>
<sequence>FAPTMIVRLLGADALSDLALANLRTIIYGGGPMYTQDLLQALDVFGPRLVQIYGQGESPMTITYLSKLMHNDRDSPRFLERMASVGIARSDVEIGIVDENGGRVAQGEPGEVIVRGDVVMNGYWENPEASAQTLKGGWLHTGDVGVLSDEGFLTLKDRTKDMIISGGTNIYPREVEEVLLQHDAVLEVSVVGRPHADWGEEVVAFVVQRSGMDTTEEDLDRFCLENMTRFKRPKHYRFLQSLPKNNYGKTLKTTLRDLLSTGKHDPRE</sequence>
<dbReference type="Pfam" id="PF13193">
    <property type="entry name" value="AMP-binding_C"/>
    <property type="match status" value="1"/>
</dbReference>
<dbReference type="PANTHER" id="PTHR43201:SF5">
    <property type="entry name" value="MEDIUM-CHAIN ACYL-COA LIGASE ACSF2, MITOCHONDRIAL"/>
    <property type="match status" value="1"/>
</dbReference>
<dbReference type="PANTHER" id="PTHR43201">
    <property type="entry name" value="ACYL-COA SYNTHETASE"/>
    <property type="match status" value="1"/>
</dbReference>
<accession>A0A382MW03</accession>
<dbReference type="InterPro" id="IPR042099">
    <property type="entry name" value="ANL_N_sf"/>
</dbReference>
<reference evidence="5" key="1">
    <citation type="submission" date="2018-05" db="EMBL/GenBank/DDBJ databases">
        <authorList>
            <person name="Lanie J.A."/>
            <person name="Ng W.-L."/>
            <person name="Kazmierczak K.M."/>
            <person name="Andrzejewski T.M."/>
            <person name="Davidsen T.M."/>
            <person name="Wayne K.J."/>
            <person name="Tettelin H."/>
            <person name="Glass J.I."/>
            <person name="Rusch D."/>
            <person name="Podicherti R."/>
            <person name="Tsui H.-C.T."/>
            <person name="Winkler M.E."/>
        </authorList>
    </citation>
    <scope>NUCLEOTIDE SEQUENCE</scope>
</reference>
<name>A0A382MW03_9ZZZZ</name>
<dbReference type="GO" id="GO:0031956">
    <property type="term" value="F:medium-chain fatty acid-CoA ligase activity"/>
    <property type="evidence" value="ECO:0007669"/>
    <property type="project" value="TreeGrafter"/>
</dbReference>
<organism evidence="5">
    <name type="scientific">marine metagenome</name>
    <dbReference type="NCBI Taxonomy" id="408172"/>
    <lineage>
        <taxon>unclassified sequences</taxon>
        <taxon>metagenomes</taxon>
        <taxon>ecological metagenomes</taxon>
    </lineage>
</organism>
<feature type="non-terminal residue" evidence="5">
    <location>
        <position position="1"/>
    </location>
</feature>
<evidence type="ECO:0000313" key="5">
    <source>
        <dbReference type="EMBL" id="SVC51967.1"/>
    </source>
</evidence>
<keyword evidence="2" id="KW-0436">Ligase</keyword>
<dbReference type="InterPro" id="IPR045851">
    <property type="entry name" value="AMP-bd_C_sf"/>
</dbReference>
<evidence type="ECO:0000256" key="2">
    <source>
        <dbReference type="ARBA" id="ARBA00022598"/>
    </source>
</evidence>
<proteinExistence type="inferred from homology"/>
<evidence type="ECO:0008006" key="6">
    <source>
        <dbReference type="Google" id="ProtNLM"/>
    </source>
</evidence>
<evidence type="ECO:0000259" key="4">
    <source>
        <dbReference type="Pfam" id="PF13193"/>
    </source>
</evidence>
<dbReference type="InterPro" id="IPR025110">
    <property type="entry name" value="AMP-bd_C"/>
</dbReference>